<gene>
    <name evidence="2" type="ORF">TRM7615_01900</name>
</gene>
<evidence type="ECO:0000313" key="2">
    <source>
        <dbReference type="EMBL" id="SPJ28401.1"/>
    </source>
</evidence>
<sequence>MIKQLLASHPLDFERETTTLERLVRAQHYGLPTRLLDVTRNPLVALFFACKTKTQSDEREATGEVIIFNPTESRLKYFDSDTVSCLANLSLLPEVQKSNIHDHILRTYECASERNQDDEEEFAADWIIKFNDDPDVEKLCQLVSLERPGFEKRINPRDLANVFAVVPRKLNNRLVAQDGEFLVYGLPFEPNEHFFVDNVEIQEIYISGSKKSQILDELKELTISKENLFPEIDNTAEFIATNFS</sequence>
<accession>A0A2R8C7J4</accession>
<reference evidence="3" key="1">
    <citation type="submission" date="2018-03" db="EMBL/GenBank/DDBJ databases">
        <authorList>
            <person name="Rodrigo-Torres L."/>
            <person name="Arahal R. D."/>
            <person name="Lucena T."/>
        </authorList>
    </citation>
    <scope>NUCLEOTIDE SEQUENCE [LARGE SCALE GENOMIC DNA]</scope>
    <source>
        <strain evidence="3">CECT 7615</strain>
    </source>
</reference>
<dbReference type="AlphaFoldDB" id="A0A2R8C7J4"/>
<name>A0A2R8C7J4_9RHOB</name>
<keyword evidence="3" id="KW-1185">Reference proteome</keyword>
<feature type="domain" description="FRG" evidence="1">
    <location>
        <begin position="1"/>
        <end position="66"/>
    </location>
</feature>
<dbReference type="SMART" id="SM00901">
    <property type="entry name" value="FRG"/>
    <property type="match status" value="1"/>
</dbReference>
<protein>
    <recommendedName>
        <fullName evidence="1">FRG domain-containing protein</fullName>
    </recommendedName>
</protein>
<proteinExistence type="predicted"/>
<evidence type="ECO:0000259" key="1">
    <source>
        <dbReference type="SMART" id="SM00901"/>
    </source>
</evidence>
<dbReference type="InterPro" id="IPR014966">
    <property type="entry name" value="FRG-dom"/>
</dbReference>
<dbReference type="Pfam" id="PF08867">
    <property type="entry name" value="FRG"/>
    <property type="match status" value="1"/>
</dbReference>
<evidence type="ECO:0000313" key="3">
    <source>
        <dbReference type="Proteomes" id="UP000244898"/>
    </source>
</evidence>
<organism evidence="2 3">
    <name type="scientific">Falsiruegeria mediterranea M17</name>
    <dbReference type="NCBI Taxonomy" id="1200281"/>
    <lineage>
        <taxon>Bacteria</taxon>
        <taxon>Pseudomonadati</taxon>
        <taxon>Pseudomonadota</taxon>
        <taxon>Alphaproteobacteria</taxon>
        <taxon>Rhodobacterales</taxon>
        <taxon>Roseobacteraceae</taxon>
        <taxon>Falsiruegeria</taxon>
    </lineage>
</organism>
<dbReference type="Proteomes" id="UP000244898">
    <property type="component" value="Unassembled WGS sequence"/>
</dbReference>
<dbReference type="EMBL" id="ONZG01000004">
    <property type="protein sequence ID" value="SPJ28401.1"/>
    <property type="molecule type" value="Genomic_DNA"/>
</dbReference>